<gene>
    <name evidence="6" type="ORF">SARC_01378</name>
</gene>
<dbReference type="PROSITE" id="PS51883">
    <property type="entry name" value="OBG"/>
    <property type="match status" value="1"/>
</dbReference>
<name>A0A0L0GDX2_9EUKA</name>
<dbReference type="InterPro" id="IPR031167">
    <property type="entry name" value="G_OBG"/>
</dbReference>
<dbReference type="CDD" id="cd01898">
    <property type="entry name" value="Obg"/>
    <property type="match status" value="1"/>
</dbReference>
<evidence type="ECO:0000256" key="3">
    <source>
        <dbReference type="SAM" id="MobiDB-lite"/>
    </source>
</evidence>
<dbReference type="Proteomes" id="UP000054560">
    <property type="component" value="Unassembled WGS sequence"/>
</dbReference>
<dbReference type="AlphaFoldDB" id="A0A0L0GDX2"/>
<dbReference type="GeneID" id="25901882"/>
<feature type="domain" description="OBG-type G" evidence="4">
    <location>
        <begin position="188"/>
        <end position="467"/>
    </location>
</feature>
<dbReference type="InterPro" id="IPR027417">
    <property type="entry name" value="P-loop_NTPase"/>
</dbReference>
<dbReference type="GO" id="GO:0005525">
    <property type="term" value="F:GTP binding"/>
    <property type="evidence" value="ECO:0007669"/>
    <property type="project" value="UniProtKB-KW"/>
</dbReference>
<dbReference type="RefSeq" id="XP_014160370.1">
    <property type="nucleotide sequence ID" value="XM_014304895.1"/>
</dbReference>
<keyword evidence="7" id="KW-1185">Reference proteome</keyword>
<feature type="region of interest" description="Disordered" evidence="3">
    <location>
        <begin position="1"/>
        <end position="23"/>
    </location>
</feature>
<dbReference type="EMBL" id="KQ241650">
    <property type="protein sequence ID" value="KNC86468.1"/>
    <property type="molecule type" value="Genomic_DNA"/>
</dbReference>
<dbReference type="InterPro" id="IPR006073">
    <property type="entry name" value="GTP-bd"/>
</dbReference>
<dbReference type="PANTHER" id="PTHR11702:SF43">
    <property type="entry name" value="GTP-BINDING PROTEIN 10"/>
    <property type="match status" value="1"/>
</dbReference>
<dbReference type="STRING" id="667725.A0A0L0GDX2"/>
<evidence type="ECO:0000313" key="7">
    <source>
        <dbReference type="Proteomes" id="UP000054560"/>
    </source>
</evidence>
<dbReference type="SUPFAM" id="SSF52540">
    <property type="entry name" value="P-loop containing nucleoside triphosphate hydrolases"/>
    <property type="match status" value="1"/>
</dbReference>
<dbReference type="InterPro" id="IPR006169">
    <property type="entry name" value="GTP1_OBG_dom"/>
</dbReference>
<dbReference type="eggNOG" id="KOG1489">
    <property type="taxonomic scope" value="Eukaryota"/>
</dbReference>
<dbReference type="GO" id="GO:0005739">
    <property type="term" value="C:mitochondrion"/>
    <property type="evidence" value="ECO:0007669"/>
    <property type="project" value="TreeGrafter"/>
</dbReference>
<evidence type="ECO:0000256" key="1">
    <source>
        <dbReference type="ARBA" id="ARBA00022741"/>
    </source>
</evidence>
<feature type="domain" description="Obg" evidence="5">
    <location>
        <begin position="19"/>
        <end position="187"/>
    </location>
</feature>
<dbReference type="Gene3D" id="2.70.210.12">
    <property type="entry name" value="GTP1/OBG domain"/>
    <property type="match status" value="1"/>
</dbReference>
<reference evidence="6 7" key="1">
    <citation type="submission" date="2011-02" db="EMBL/GenBank/DDBJ databases">
        <title>The Genome Sequence of Sphaeroforma arctica JP610.</title>
        <authorList>
            <consortium name="The Broad Institute Genome Sequencing Platform"/>
            <person name="Russ C."/>
            <person name="Cuomo C."/>
            <person name="Young S.K."/>
            <person name="Zeng Q."/>
            <person name="Gargeya S."/>
            <person name="Alvarado L."/>
            <person name="Berlin A."/>
            <person name="Chapman S.B."/>
            <person name="Chen Z."/>
            <person name="Freedman E."/>
            <person name="Gellesch M."/>
            <person name="Goldberg J."/>
            <person name="Griggs A."/>
            <person name="Gujja S."/>
            <person name="Heilman E."/>
            <person name="Heiman D."/>
            <person name="Howarth C."/>
            <person name="Mehta T."/>
            <person name="Neiman D."/>
            <person name="Pearson M."/>
            <person name="Roberts A."/>
            <person name="Saif S."/>
            <person name="Shea T."/>
            <person name="Shenoy N."/>
            <person name="Sisk P."/>
            <person name="Stolte C."/>
            <person name="Sykes S."/>
            <person name="White J."/>
            <person name="Yandava C."/>
            <person name="Burger G."/>
            <person name="Gray M.W."/>
            <person name="Holland P.W.H."/>
            <person name="King N."/>
            <person name="Lang F.B.F."/>
            <person name="Roger A.J."/>
            <person name="Ruiz-Trillo I."/>
            <person name="Haas B."/>
            <person name="Nusbaum C."/>
            <person name="Birren B."/>
        </authorList>
    </citation>
    <scope>NUCLEOTIDE SEQUENCE [LARGE SCALE GENOMIC DNA]</scope>
    <source>
        <strain evidence="6 7">JP610</strain>
    </source>
</reference>
<evidence type="ECO:0000313" key="6">
    <source>
        <dbReference type="EMBL" id="KNC86468.1"/>
    </source>
</evidence>
<sequence length="478" mass="50791">MRAMSTHSTTDNSVPKRRRGYADTARLYVRSGSGGMGGASYGGTGGDGGGIILRAKRCGMPLVKRVQAENGGNSSRKGGVRGVSAKDVVVDIPVGTVVSIEQEAGDGAVGIVGGNTAEESTGVGKNSGKMHLLDECIRDDGSKGFDMDKEGQTLMVAKGGRGGSIQTQDYNPERGVRRVIKLELKSIADIGLVGFPNAGKSTLLTLMSDAKPAIGSYPFTTLRPQIGVVHYDNNLDGGTILETGTSVSSGDLGQQANTDNPSTAHTQYTTVQLPRSPIKIADIPGIIEGASENVGMGHKFLRHIERTKGLVFVVDVNGFSLNVDDTHRSAAVCLEQLVNELARYSDGMLLTKPCIIVVNKIDTLEYSDKLASAIPDTSVDPDETHFKTSMFEKLPHINEEMSDIDSSATSGDVTTNTGDELRLKELYEDIRELSTGAGLLVHSIVPLSAHTGLGRDRLKRALRAICEDTSGDDWDNEN</sequence>
<dbReference type="GO" id="GO:0042254">
    <property type="term" value="P:ribosome biogenesis"/>
    <property type="evidence" value="ECO:0007669"/>
    <property type="project" value="UniProtKB-UniRule"/>
</dbReference>
<feature type="compositionally biased region" description="Polar residues" evidence="3">
    <location>
        <begin position="1"/>
        <end position="13"/>
    </location>
</feature>
<dbReference type="OrthoDB" id="347018at2759"/>
<organism evidence="6 7">
    <name type="scientific">Sphaeroforma arctica JP610</name>
    <dbReference type="NCBI Taxonomy" id="667725"/>
    <lineage>
        <taxon>Eukaryota</taxon>
        <taxon>Ichthyosporea</taxon>
        <taxon>Ichthyophonida</taxon>
        <taxon>Sphaeroforma</taxon>
    </lineage>
</organism>
<evidence type="ECO:0008006" key="8">
    <source>
        <dbReference type="Google" id="ProtNLM"/>
    </source>
</evidence>
<protein>
    <recommendedName>
        <fullName evidence="8">OBG-type G domain-containing protein</fullName>
    </recommendedName>
</protein>
<dbReference type="InterPro" id="IPR045086">
    <property type="entry name" value="OBG_GTPase"/>
</dbReference>
<proteinExistence type="predicted"/>
<dbReference type="GO" id="GO:0003924">
    <property type="term" value="F:GTPase activity"/>
    <property type="evidence" value="ECO:0007669"/>
    <property type="project" value="InterPro"/>
</dbReference>
<keyword evidence="2" id="KW-0342">GTP-binding</keyword>
<dbReference type="PRINTS" id="PR00326">
    <property type="entry name" value="GTP1OBG"/>
</dbReference>
<keyword evidence="1" id="KW-0547">Nucleotide-binding</keyword>
<accession>A0A0L0GDX2</accession>
<evidence type="ECO:0000259" key="4">
    <source>
        <dbReference type="PROSITE" id="PS51710"/>
    </source>
</evidence>
<dbReference type="InterPro" id="IPR036726">
    <property type="entry name" value="GTP1_OBG_dom_sf"/>
</dbReference>
<dbReference type="PANTHER" id="PTHR11702">
    <property type="entry name" value="DEVELOPMENTALLY REGULATED GTP-BINDING PROTEIN-RELATED"/>
    <property type="match status" value="1"/>
</dbReference>
<evidence type="ECO:0000259" key="5">
    <source>
        <dbReference type="PROSITE" id="PS51883"/>
    </source>
</evidence>
<dbReference type="SUPFAM" id="SSF82051">
    <property type="entry name" value="Obg GTP-binding protein N-terminal domain"/>
    <property type="match status" value="1"/>
</dbReference>
<dbReference type="Gene3D" id="3.40.50.300">
    <property type="entry name" value="P-loop containing nucleotide triphosphate hydrolases"/>
    <property type="match status" value="1"/>
</dbReference>
<dbReference type="PROSITE" id="PS51710">
    <property type="entry name" value="G_OBG"/>
    <property type="match status" value="1"/>
</dbReference>
<dbReference type="Pfam" id="PF01926">
    <property type="entry name" value="MMR_HSR1"/>
    <property type="match status" value="1"/>
</dbReference>
<evidence type="ECO:0000256" key="2">
    <source>
        <dbReference type="ARBA" id="ARBA00023134"/>
    </source>
</evidence>